<dbReference type="EnsemblMetazoa" id="ASIC019333-RA">
    <property type="protein sequence ID" value="ASIC019333-PA"/>
    <property type="gene ID" value="ASIC019333"/>
</dbReference>
<reference evidence="2" key="2">
    <citation type="submission" date="2020-05" db="UniProtKB">
        <authorList>
            <consortium name="EnsemblMetazoa"/>
        </authorList>
    </citation>
    <scope>IDENTIFICATION</scope>
</reference>
<dbReference type="EMBL" id="KE525351">
    <property type="protein sequence ID" value="KFB51283.1"/>
    <property type="molecule type" value="Genomic_DNA"/>
</dbReference>
<evidence type="ECO:0000313" key="3">
    <source>
        <dbReference type="Proteomes" id="UP000030765"/>
    </source>
</evidence>
<accession>A0A084WM39</accession>
<name>A0A084WM39_ANOSI</name>
<organism evidence="1">
    <name type="scientific">Anopheles sinensis</name>
    <name type="common">Mosquito</name>
    <dbReference type="NCBI Taxonomy" id="74873"/>
    <lineage>
        <taxon>Eukaryota</taxon>
        <taxon>Metazoa</taxon>
        <taxon>Ecdysozoa</taxon>
        <taxon>Arthropoda</taxon>
        <taxon>Hexapoda</taxon>
        <taxon>Insecta</taxon>
        <taxon>Pterygota</taxon>
        <taxon>Neoptera</taxon>
        <taxon>Endopterygota</taxon>
        <taxon>Diptera</taxon>
        <taxon>Nematocera</taxon>
        <taxon>Culicoidea</taxon>
        <taxon>Culicidae</taxon>
        <taxon>Anophelinae</taxon>
        <taxon>Anopheles</taxon>
    </lineage>
</organism>
<dbReference type="AlphaFoldDB" id="A0A084WM39"/>
<keyword evidence="3" id="KW-1185">Reference proteome</keyword>
<dbReference type="Proteomes" id="UP000030765">
    <property type="component" value="Unassembled WGS sequence"/>
</dbReference>
<gene>
    <name evidence="1" type="ORF">ZHAS_00019333</name>
</gene>
<evidence type="ECO:0000313" key="2">
    <source>
        <dbReference type="EnsemblMetazoa" id="ASIC019333-PA"/>
    </source>
</evidence>
<dbReference type="EMBL" id="ATLV01024373">
    <property type="status" value="NOT_ANNOTATED_CDS"/>
    <property type="molecule type" value="Genomic_DNA"/>
</dbReference>
<reference evidence="1 3" key="1">
    <citation type="journal article" date="2014" name="BMC Genomics">
        <title>Genome sequence of Anopheles sinensis provides insight into genetics basis of mosquito competence for malaria parasites.</title>
        <authorList>
            <person name="Zhou D."/>
            <person name="Zhang D."/>
            <person name="Ding G."/>
            <person name="Shi L."/>
            <person name="Hou Q."/>
            <person name="Ye Y."/>
            <person name="Xu Y."/>
            <person name="Zhou H."/>
            <person name="Xiong C."/>
            <person name="Li S."/>
            <person name="Yu J."/>
            <person name="Hong S."/>
            <person name="Yu X."/>
            <person name="Zou P."/>
            <person name="Chen C."/>
            <person name="Chang X."/>
            <person name="Wang W."/>
            <person name="Lv Y."/>
            <person name="Sun Y."/>
            <person name="Ma L."/>
            <person name="Shen B."/>
            <person name="Zhu C."/>
        </authorList>
    </citation>
    <scope>NUCLEOTIDE SEQUENCE [LARGE SCALE GENOMIC DNA]</scope>
</reference>
<protein>
    <submittedName>
        <fullName evidence="1 2">Uncharacterized protein</fullName>
    </submittedName>
</protein>
<sequence length="86" mass="9821">MDTVRGMLSSAQQGRHRVRAFFPLFASLKFTSKYATGIKVNRSTPPKDKERFAWAETEDDCGLLDVESVHSQSRDRQGCAEMVRRQ</sequence>
<dbReference type="VEuPathDB" id="VectorBase:ASIC019333"/>
<proteinExistence type="predicted"/>
<evidence type="ECO:0000313" key="1">
    <source>
        <dbReference type="EMBL" id="KFB51283.1"/>
    </source>
</evidence>